<keyword evidence="10" id="KW-1185">Reference proteome</keyword>
<sequence>MAFDGKNDSGFALARGMWAANAIAAVILILRVFAKIKLRQFRFDDVLMVVAWAMTLAATVMLQKSVEHGFGTNLELLVGTSDLKVVLKSIAIEIPLVTISTGFARSAFALYIIAILGSKRKYQIPLWTVMLLQLAGNIVSGVLPLSICEDVRILWDATIKTHCGDSASVIKFAYFSSAVNTASDLFLAVFPTVIFWNLNLRLRIKIGLIVLMSLGILAMIASIIKTTKYGDIPGITNLGATGGIELIRWGFAENLIIIITSSVPCIRPLLISSVRKISSAAKSRSYELSGPFSGNKSKGRGYTGRDGETGERDVEGDQDLPDEADSIERILRDAEDRERNREMRRGITKQVEVRVLSQHSPSLHSSQGSGSPSQSNCKKRDDMTQYCPLCTLYSTVHRSMLHGSHAIQA</sequence>
<dbReference type="HOGENOM" id="CLU_028200_3_7_1"/>
<dbReference type="OMA" id="WTLIWIQ"/>
<reference evidence="10" key="2">
    <citation type="journal article" date="2009" name="Fungal Genet. Biol.">
        <title>The 2008 update of the Aspergillus nidulans genome annotation: a community effort.</title>
        <authorList>
            <person name="Wortman J.R."/>
            <person name="Gilsenan J.M."/>
            <person name="Joardar V."/>
            <person name="Deegan J."/>
            <person name="Clutterbuck J."/>
            <person name="Andersen M.R."/>
            <person name="Archer D."/>
            <person name="Bencina M."/>
            <person name="Braus G."/>
            <person name="Coutinho P."/>
            <person name="von Dohren H."/>
            <person name="Doonan J."/>
            <person name="Driessen A.J."/>
            <person name="Durek P."/>
            <person name="Espeso E."/>
            <person name="Fekete E."/>
            <person name="Flipphi M."/>
            <person name="Estrada C.G."/>
            <person name="Geysens S."/>
            <person name="Goldman G."/>
            <person name="de Groot P.W."/>
            <person name="Hansen K."/>
            <person name="Harris S.D."/>
            <person name="Heinekamp T."/>
            <person name="Helmstaedt K."/>
            <person name="Henrissat B."/>
            <person name="Hofmann G."/>
            <person name="Homan T."/>
            <person name="Horio T."/>
            <person name="Horiuchi H."/>
            <person name="James S."/>
            <person name="Jones M."/>
            <person name="Karaffa L."/>
            <person name="Karanyi Z."/>
            <person name="Kato M."/>
            <person name="Keller N."/>
            <person name="Kelly D.E."/>
            <person name="Kiel J.A."/>
            <person name="Kim J.M."/>
            <person name="van der Klei I.J."/>
            <person name="Klis F.M."/>
            <person name="Kovalchuk A."/>
            <person name="Krasevec N."/>
            <person name="Kubicek C.P."/>
            <person name="Liu B."/>
            <person name="Maccabe A."/>
            <person name="Meyer V."/>
            <person name="Mirabito P."/>
            <person name="Miskei M."/>
            <person name="Mos M."/>
            <person name="Mullins J."/>
            <person name="Nelson D.R."/>
            <person name="Nielsen J."/>
            <person name="Oakley B.R."/>
            <person name="Osmani S.A."/>
            <person name="Pakula T."/>
            <person name="Paszewski A."/>
            <person name="Paulsen I."/>
            <person name="Pilsyk S."/>
            <person name="Pocsi I."/>
            <person name="Punt P.J."/>
            <person name="Ram A.F."/>
            <person name="Ren Q."/>
            <person name="Robellet X."/>
            <person name="Robson G."/>
            <person name="Seiboth B."/>
            <person name="van Solingen P."/>
            <person name="Specht T."/>
            <person name="Sun J."/>
            <person name="Taheri-Talesh N."/>
            <person name="Takeshita N."/>
            <person name="Ussery D."/>
            <person name="vanKuyk P.A."/>
            <person name="Visser H."/>
            <person name="van de Vondervoort P.J."/>
            <person name="de Vries R.P."/>
            <person name="Walton J."/>
            <person name="Xiang X."/>
            <person name="Xiong Y."/>
            <person name="Zeng A.P."/>
            <person name="Brandt B.W."/>
            <person name="Cornell M.J."/>
            <person name="van den Hondel C.A."/>
            <person name="Visser J."/>
            <person name="Oliver S.G."/>
            <person name="Turner G."/>
        </authorList>
    </citation>
    <scope>GENOME REANNOTATION</scope>
    <source>
        <strain evidence="10">FGSC A4 / ATCC 38163 / CBS 112.46 / NRRL 194 / M139</strain>
    </source>
</reference>
<keyword evidence="3 7" id="KW-1133">Transmembrane helix</keyword>
<comment type="subcellular location">
    <subcellularLocation>
        <location evidence="1">Membrane</location>
        <topology evidence="1">Multi-pass membrane protein</topology>
    </subcellularLocation>
</comment>
<evidence type="ECO:0000256" key="3">
    <source>
        <dbReference type="ARBA" id="ARBA00022989"/>
    </source>
</evidence>
<evidence type="ECO:0000256" key="5">
    <source>
        <dbReference type="ARBA" id="ARBA00038359"/>
    </source>
</evidence>
<dbReference type="InterPro" id="IPR049326">
    <property type="entry name" value="Rhodopsin_dom_fungi"/>
</dbReference>
<dbReference type="eggNOG" id="ENOG502SHS7">
    <property type="taxonomic scope" value="Eukaryota"/>
</dbReference>
<dbReference type="GO" id="GO:0016020">
    <property type="term" value="C:membrane"/>
    <property type="evidence" value="ECO:0007669"/>
    <property type="project" value="UniProtKB-SubCell"/>
</dbReference>
<dbReference type="Pfam" id="PF20684">
    <property type="entry name" value="Fung_rhodopsin"/>
    <property type="match status" value="1"/>
</dbReference>
<evidence type="ECO:0000256" key="6">
    <source>
        <dbReference type="SAM" id="MobiDB-lite"/>
    </source>
</evidence>
<feature type="compositionally biased region" description="Basic and acidic residues" evidence="6">
    <location>
        <begin position="303"/>
        <end position="315"/>
    </location>
</feature>
<feature type="region of interest" description="Disordered" evidence="6">
    <location>
        <begin position="356"/>
        <end position="381"/>
    </location>
</feature>
<keyword evidence="4 7" id="KW-0472">Membrane</keyword>
<feature type="transmembrane region" description="Helical" evidence="7">
    <location>
        <begin position="86"/>
        <end position="114"/>
    </location>
</feature>
<dbReference type="EMBL" id="BN001306">
    <property type="protein sequence ID" value="CBF84280.1"/>
    <property type="molecule type" value="Genomic_DNA"/>
</dbReference>
<protein>
    <recommendedName>
        <fullName evidence="8">Rhodopsin domain-containing protein</fullName>
    </recommendedName>
</protein>
<dbReference type="RefSeq" id="XP_660253.1">
    <property type="nucleotide sequence ID" value="XM_655161.1"/>
</dbReference>
<feature type="transmembrane region" description="Helical" evidence="7">
    <location>
        <begin position="12"/>
        <end position="34"/>
    </location>
</feature>
<feature type="transmembrane region" description="Helical" evidence="7">
    <location>
        <begin position="126"/>
        <end position="147"/>
    </location>
</feature>
<evidence type="ECO:0000256" key="4">
    <source>
        <dbReference type="ARBA" id="ARBA00023136"/>
    </source>
</evidence>
<feature type="compositionally biased region" description="Low complexity" evidence="6">
    <location>
        <begin position="356"/>
        <end position="375"/>
    </location>
</feature>
<evidence type="ECO:0000313" key="9">
    <source>
        <dbReference type="EMBL" id="CBF84280.1"/>
    </source>
</evidence>
<name>Q5B9Y1_EMENI</name>
<evidence type="ECO:0000313" key="10">
    <source>
        <dbReference type="Proteomes" id="UP000000560"/>
    </source>
</evidence>
<dbReference type="OrthoDB" id="5429740at2759"/>
<feature type="region of interest" description="Disordered" evidence="6">
    <location>
        <begin position="286"/>
        <end position="325"/>
    </location>
</feature>
<proteinExistence type="inferred from homology"/>
<dbReference type="KEGG" id="ani:ANIA_02649"/>
<feature type="transmembrane region" description="Helical" evidence="7">
    <location>
        <begin position="208"/>
        <end position="226"/>
    </location>
</feature>
<dbReference type="GeneID" id="2874158"/>
<feature type="domain" description="Rhodopsin" evidence="8">
    <location>
        <begin position="30"/>
        <end position="270"/>
    </location>
</feature>
<evidence type="ECO:0000259" key="8">
    <source>
        <dbReference type="Pfam" id="PF20684"/>
    </source>
</evidence>
<comment type="similarity">
    <text evidence="5">Belongs to the SAT4 family.</text>
</comment>
<evidence type="ECO:0000256" key="1">
    <source>
        <dbReference type="ARBA" id="ARBA00004141"/>
    </source>
</evidence>
<evidence type="ECO:0000256" key="2">
    <source>
        <dbReference type="ARBA" id="ARBA00022692"/>
    </source>
</evidence>
<dbReference type="Proteomes" id="UP000000560">
    <property type="component" value="Chromosome VI"/>
</dbReference>
<keyword evidence="2 7" id="KW-0812">Transmembrane</keyword>
<dbReference type="PANTHER" id="PTHR33048">
    <property type="entry name" value="PTH11-LIKE INTEGRAL MEMBRANE PROTEIN (AFU_ORTHOLOGUE AFUA_5G11245)"/>
    <property type="match status" value="1"/>
</dbReference>
<feature type="transmembrane region" description="Helical" evidence="7">
    <location>
        <begin position="46"/>
        <end position="66"/>
    </location>
</feature>
<dbReference type="PANTHER" id="PTHR33048:SF155">
    <property type="entry name" value="INTEGRAL MEMBRANE PROTEIN"/>
    <property type="match status" value="1"/>
</dbReference>
<evidence type="ECO:0000256" key="7">
    <source>
        <dbReference type="SAM" id="Phobius"/>
    </source>
</evidence>
<dbReference type="InterPro" id="IPR052337">
    <property type="entry name" value="SAT4-like"/>
</dbReference>
<accession>C8VHF1</accession>
<accession>Q5B9Y1</accession>
<organism evidence="9 10">
    <name type="scientific">Emericella nidulans (strain FGSC A4 / ATCC 38163 / CBS 112.46 / NRRL 194 / M139)</name>
    <name type="common">Aspergillus nidulans</name>
    <dbReference type="NCBI Taxonomy" id="227321"/>
    <lineage>
        <taxon>Eukaryota</taxon>
        <taxon>Fungi</taxon>
        <taxon>Dikarya</taxon>
        <taxon>Ascomycota</taxon>
        <taxon>Pezizomycotina</taxon>
        <taxon>Eurotiomycetes</taxon>
        <taxon>Eurotiomycetidae</taxon>
        <taxon>Eurotiales</taxon>
        <taxon>Aspergillaceae</taxon>
        <taxon>Aspergillus</taxon>
        <taxon>Aspergillus subgen. Nidulantes</taxon>
    </lineage>
</organism>
<feature type="compositionally biased region" description="Acidic residues" evidence="6">
    <location>
        <begin position="316"/>
        <end position="325"/>
    </location>
</feature>
<gene>
    <name evidence="9" type="ORF">ANIA_02649</name>
</gene>
<reference evidence="10" key="1">
    <citation type="journal article" date="2005" name="Nature">
        <title>Sequencing of Aspergillus nidulans and comparative analysis with A. fumigatus and A. oryzae.</title>
        <authorList>
            <person name="Galagan J.E."/>
            <person name="Calvo S.E."/>
            <person name="Cuomo C."/>
            <person name="Ma L.J."/>
            <person name="Wortman J.R."/>
            <person name="Batzoglou S."/>
            <person name="Lee S.I."/>
            <person name="Basturkmen M."/>
            <person name="Spevak C.C."/>
            <person name="Clutterbuck J."/>
            <person name="Kapitonov V."/>
            <person name="Jurka J."/>
            <person name="Scazzocchio C."/>
            <person name="Farman M."/>
            <person name="Butler J."/>
            <person name="Purcell S."/>
            <person name="Harris S."/>
            <person name="Braus G.H."/>
            <person name="Draht O."/>
            <person name="Busch S."/>
            <person name="D'Enfert C."/>
            <person name="Bouchier C."/>
            <person name="Goldman G.H."/>
            <person name="Bell-Pedersen D."/>
            <person name="Griffiths-Jones S."/>
            <person name="Doonan J.H."/>
            <person name="Yu J."/>
            <person name="Vienken K."/>
            <person name="Pain A."/>
            <person name="Freitag M."/>
            <person name="Selker E.U."/>
            <person name="Archer D.B."/>
            <person name="Penalva M.A."/>
            <person name="Oakley B.R."/>
            <person name="Momany M."/>
            <person name="Tanaka T."/>
            <person name="Kumagai T."/>
            <person name="Asai K."/>
            <person name="Machida M."/>
            <person name="Nierman W.C."/>
            <person name="Denning D.W."/>
            <person name="Caddick M."/>
            <person name="Hynes M."/>
            <person name="Paoletti M."/>
            <person name="Fischer R."/>
            <person name="Miller B."/>
            <person name="Dyer P."/>
            <person name="Sachs M.S."/>
            <person name="Osmani S.A."/>
            <person name="Birren B.W."/>
        </authorList>
    </citation>
    <scope>NUCLEOTIDE SEQUENCE [LARGE SCALE GENOMIC DNA]</scope>
    <source>
        <strain evidence="10">FGSC A4 / ATCC 38163 / CBS 112.46 / NRRL 194 / M139</strain>
    </source>
</reference>
<dbReference type="AlphaFoldDB" id="Q5B9Y1"/>
<feature type="transmembrane region" description="Helical" evidence="7">
    <location>
        <begin position="172"/>
        <end position="196"/>
    </location>
</feature>
<dbReference type="InParanoid" id="Q5B9Y1"/>